<keyword evidence="1" id="KW-0694">RNA-binding</keyword>
<dbReference type="CDD" id="cd00165">
    <property type="entry name" value="S4"/>
    <property type="match status" value="1"/>
</dbReference>
<dbReference type="EMBL" id="JANHNZ010000004">
    <property type="protein sequence ID" value="MCQ9210090.1"/>
    <property type="molecule type" value="Genomic_DNA"/>
</dbReference>
<evidence type="ECO:0000313" key="4">
    <source>
        <dbReference type="Proteomes" id="UP001059480"/>
    </source>
</evidence>
<reference evidence="3" key="1">
    <citation type="submission" date="2022-07" db="EMBL/GenBank/DDBJ databases">
        <authorList>
            <person name="Jung M.-Y."/>
            <person name="Lee M."/>
        </authorList>
    </citation>
    <scope>NUCLEOTIDE SEQUENCE</scope>
    <source>
        <strain evidence="3">S8</strain>
    </source>
</reference>
<sequence length="261" mass="30460">MVADHTQHFRREEQAFIATVEGWVSDCESQYSPILTNFLDPRQQFIVESIVGQYDDISYSFEGGYLAAERKRAMIYPNYYSPTQDDFQLSCYEIQYPKKFSELGHGRILGSLLGLGIERDLFGDIISDGDNWQFFCVNSMKEYLVQQFTKVGKVSVRLEEIPYTEILKPKDQWELTQTVVSSLRLDTLISTVFNISRQRSKELIEAKKIKVNWTVEERPDFELDLLDIISIRGFGRIQVRRIEGRTKKDKIRMEIGLLQKN</sequence>
<dbReference type="RefSeq" id="WP_256945204.1">
    <property type="nucleotide sequence ID" value="NZ_JANHNZ010000004.1"/>
</dbReference>
<dbReference type="Gene3D" id="3.10.290.10">
    <property type="entry name" value="RNA-binding S4 domain"/>
    <property type="match status" value="1"/>
</dbReference>
<protein>
    <submittedName>
        <fullName evidence="3">RNA-binding protein</fullName>
    </submittedName>
</protein>
<dbReference type="Pfam" id="PF17774">
    <property type="entry name" value="YlmH_RBD"/>
    <property type="match status" value="1"/>
</dbReference>
<dbReference type="SMART" id="SM00363">
    <property type="entry name" value="S4"/>
    <property type="match status" value="1"/>
</dbReference>
<reference evidence="3" key="2">
    <citation type="journal article" date="2023" name="Curr. Microbiol.">
        <title>Granulicatella seriolae sp. nov., a Novel Facultative Anaerobe Isolated from Yellowtail Marine Fish.</title>
        <authorList>
            <person name="Lee M."/>
            <person name="Choi Y.J."/>
            <person name="Farooq A."/>
            <person name="Jeong J.B."/>
            <person name="Jung M.Y."/>
        </authorList>
    </citation>
    <scope>NUCLEOTIDE SEQUENCE</scope>
    <source>
        <strain evidence="3">S8</strain>
    </source>
</reference>
<dbReference type="Pfam" id="PF01479">
    <property type="entry name" value="S4"/>
    <property type="match status" value="1"/>
</dbReference>
<keyword evidence="4" id="KW-1185">Reference proteome</keyword>
<dbReference type="Gene3D" id="3.30.1370.160">
    <property type="match status" value="1"/>
</dbReference>
<comment type="caution">
    <text evidence="3">The sequence shown here is derived from an EMBL/GenBank/DDBJ whole genome shotgun (WGS) entry which is preliminary data.</text>
</comment>
<evidence type="ECO:0000313" key="3">
    <source>
        <dbReference type="EMBL" id="MCQ9210090.1"/>
    </source>
</evidence>
<feature type="domain" description="RNA-binding S4" evidence="2">
    <location>
        <begin position="183"/>
        <end position="247"/>
    </location>
</feature>
<proteinExistence type="predicted"/>
<dbReference type="SUPFAM" id="SSF55174">
    <property type="entry name" value="Alpha-L RNA-binding motif"/>
    <property type="match status" value="1"/>
</dbReference>
<dbReference type="Proteomes" id="UP001059480">
    <property type="component" value="Unassembled WGS sequence"/>
</dbReference>
<evidence type="ECO:0000259" key="2">
    <source>
        <dbReference type="SMART" id="SM00363"/>
    </source>
</evidence>
<evidence type="ECO:0000256" key="1">
    <source>
        <dbReference type="PROSITE-ProRule" id="PRU00182"/>
    </source>
</evidence>
<dbReference type="InterPro" id="IPR012677">
    <property type="entry name" value="Nucleotide-bd_a/b_plait_sf"/>
</dbReference>
<dbReference type="PROSITE" id="PS50889">
    <property type="entry name" value="S4"/>
    <property type="match status" value="1"/>
</dbReference>
<gene>
    <name evidence="3" type="ORF">NPA36_05950</name>
</gene>
<dbReference type="InterPro" id="IPR036986">
    <property type="entry name" value="S4_RNA-bd_sf"/>
</dbReference>
<dbReference type="Gene3D" id="3.30.70.330">
    <property type="match status" value="1"/>
</dbReference>
<accession>A0ABT1WNJ9</accession>
<organism evidence="3 4">
    <name type="scientific">Granulicatella seriolae</name>
    <dbReference type="NCBI Taxonomy" id="2967226"/>
    <lineage>
        <taxon>Bacteria</taxon>
        <taxon>Bacillati</taxon>
        <taxon>Bacillota</taxon>
        <taxon>Bacilli</taxon>
        <taxon>Lactobacillales</taxon>
        <taxon>Carnobacteriaceae</taxon>
        <taxon>Granulicatella</taxon>
    </lineage>
</organism>
<dbReference type="InterPro" id="IPR040591">
    <property type="entry name" value="RqcP2_RBD"/>
</dbReference>
<reference evidence="3" key="3">
    <citation type="journal article" date="2023" name="Microbiol. Resour. Announc.">
        <title>Draft Genome Sequence of Granulicatella sp. Strain S8, Isolated from a Marine Fish, Seriola quinqueradiata.</title>
        <authorList>
            <person name="Lee M."/>
            <person name="Farooq A."/>
            <person name="Jeong J.B."/>
            <person name="Jung M.Y."/>
        </authorList>
    </citation>
    <scope>NUCLEOTIDE SEQUENCE</scope>
    <source>
        <strain evidence="3">S8</strain>
    </source>
</reference>
<dbReference type="InterPro" id="IPR002942">
    <property type="entry name" value="S4_RNA-bd"/>
</dbReference>
<name>A0ABT1WNJ9_9LACT</name>